<protein>
    <recommendedName>
        <fullName evidence="6">D-3-phosphoglycerate dehydrogenase</fullName>
        <ecNumber evidence="4">1.1.1.399</ecNumber>
        <ecNumber evidence="5">1.1.1.95</ecNumber>
    </recommendedName>
    <alternativeName>
        <fullName evidence="9">2-oxoglutarate reductase</fullName>
    </alternativeName>
</protein>
<evidence type="ECO:0000256" key="5">
    <source>
        <dbReference type="ARBA" id="ARBA00013143"/>
    </source>
</evidence>
<dbReference type="CDD" id="cd04901">
    <property type="entry name" value="ACT_3PGDH"/>
    <property type="match status" value="1"/>
</dbReference>
<evidence type="ECO:0000256" key="12">
    <source>
        <dbReference type="RuleBase" id="RU003719"/>
    </source>
</evidence>
<comment type="function">
    <text evidence="1">Catalyzes the reversible oxidation of 3-phospho-D-glycerate to 3-phosphonooxypyruvate, the first step of the phosphorylated L-serine biosynthesis pathway. Also catalyzes the reversible oxidation of 2-hydroxyglutarate to 2-oxoglutarate.</text>
</comment>
<dbReference type="AlphaFoldDB" id="A0A2W4QT97"/>
<dbReference type="InterPro" id="IPR006140">
    <property type="entry name" value="D-isomer_DH_NAD-bd"/>
</dbReference>
<comment type="similarity">
    <text evidence="3 12">Belongs to the D-isomer specific 2-hydroxyacid dehydrogenase family.</text>
</comment>
<comment type="pathway">
    <text evidence="2">Amino-acid biosynthesis; L-serine biosynthesis; L-serine from 3-phospho-D-glycerate: step 1/3.</text>
</comment>
<evidence type="ECO:0000313" key="14">
    <source>
        <dbReference type="EMBL" id="PZN75092.1"/>
    </source>
</evidence>
<evidence type="ECO:0000256" key="11">
    <source>
        <dbReference type="ARBA" id="ARBA00048731"/>
    </source>
</evidence>
<dbReference type="InterPro" id="IPR029752">
    <property type="entry name" value="D-isomer_DH_CS1"/>
</dbReference>
<dbReference type="Pfam" id="PF00389">
    <property type="entry name" value="2-Hacid_dh"/>
    <property type="match status" value="1"/>
</dbReference>
<feature type="domain" description="ACT" evidence="13">
    <location>
        <begin position="322"/>
        <end position="390"/>
    </location>
</feature>
<dbReference type="Gene3D" id="3.30.70.260">
    <property type="match status" value="1"/>
</dbReference>
<dbReference type="PANTHER" id="PTHR42938:SF47">
    <property type="entry name" value="HYDROXYPYRUVATE REDUCTASE"/>
    <property type="match status" value="1"/>
</dbReference>
<keyword evidence="7 12" id="KW-0560">Oxidoreductase</keyword>
<dbReference type="EMBL" id="QJPH01000401">
    <property type="protein sequence ID" value="PZN75092.1"/>
    <property type="molecule type" value="Genomic_DNA"/>
</dbReference>
<dbReference type="PROSITE" id="PS00065">
    <property type="entry name" value="D_2_HYDROXYACID_DH_1"/>
    <property type="match status" value="1"/>
</dbReference>
<evidence type="ECO:0000313" key="15">
    <source>
        <dbReference type="Proteomes" id="UP000249396"/>
    </source>
</evidence>
<evidence type="ECO:0000256" key="1">
    <source>
        <dbReference type="ARBA" id="ARBA00003800"/>
    </source>
</evidence>
<name>A0A2W4QT97_9GAMM</name>
<comment type="caution">
    <text evidence="14">The sequence shown here is derived from an EMBL/GenBank/DDBJ whole genome shotgun (WGS) entry which is preliminary data.</text>
</comment>
<evidence type="ECO:0000256" key="7">
    <source>
        <dbReference type="ARBA" id="ARBA00023002"/>
    </source>
</evidence>
<dbReference type="InterPro" id="IPR006139">
    <property type="entry name" value="D-isomer_2_OHA_DH_cat_dom"/>
</dbReference>
<accession>A0A2W4QT97</accession>
<dbReference type="PROSITE" id="PS00670">
    <property type="entry name" value="D_2_HYDROXYACID_DH_2"/>
    <property type="match status" value="1"/>
</dbReference>
<dbReference type="InterPro" id="IPR036291">
    <property type="entry name" value="NAD(P)-bd_dom_sf"/>
</dbReference>
<keyword evidence="8" id="KW-0520">NAD</keyword>
<dbReference type="CDD" id="cd12174">
    <property type="entry name" value="PGDH_like_3"/>
    <property type="match status" value="1"/>
</dbReference>
<dbReference type="InterPro" id="IPR029753">
    <property type="entry name" value="D-isomer_DH_CS"/>
</dbReference>
<sequence>MFKILTYNNISPVGLDRLPRDKYEVASEIQRPDAIMLRSFKLHGIAIPDSVKCVGRAGAGVNNIPVAEYSQRGIPVFNAPGANSNAVKELAIAGMLLASRHICEAWDFARKLESTDDEAINQTVEKGKKNFAGTELSGKTLGVIGLGAIGVKVANAALALGMKVIGFDPSMTVDSAWQLSSTVEKALGVDDLVGRSDFISLHVPFNDHTRNLINPSRIDLLKNRAVLLNFSRSGIVDEVAVLSALEAGKLRNYVCDFPTAALLGRKGVILLPHLGASTEEAEDNCAVMVADQIRDFLENGNICNAVNFPEVVSPRADESVSRLCVANANVPNMVSQISSALGEANLNIVDLLNKSRGEYAYTMVDLSNQVPAETLERIRAINGVLSARVI</sequence>
<comment type="catalytic activity">
    <reaction evidence="11">
        <text>(2R)-3-phosphoglycerate + NAD(+) = 3-phosphooxypyruvate + NADH + H(+)</text>
        <dbReference type="Rhea" id="RHEA:12641"/>
        <dbReference type="ChEBI" id="CHEBI:15378"/>
        <dbReference type="ChEBI" id="CHEBI:18110"/>
        <dbReference type="ChEBI" id="CHEBI:57540"/>
        <dbReference type="ChEBI" id="CHEBI:57945"/>
        <dbReference type="ChEBI" id="CHEBI:58272"/>
        <dbReference type="EC" id="1.1.1.95"/>
    </reaction>
</comment>
<dbReference type="Gene3D" id="3.40.50.720">
    <property type="entry name" value="NAD(P)-binding Rossmann-like Domain"/>
    <property type="match status" value="2"/>
</dbReference>
<dbReference type="SUPFAM" id="SSF55021">
    <property type="entry name" value="ACT-like"/>
    <property type="match status" value="1"/>
</dbReference>
<organism evidence="14 15">
    <name type="scientific">Candidatus Methylumidiphilus alinenensis</name>
    <dbReference type="NCBI Taxonomy" id="2202197"/>
    <lineage>
        <taxon>Bacteria</taxon>
        <taxon>Pseudomonadati</taxon>
        <taxon>Pseudomonadota</taxon>
        <taxon>Gammaproteobacteria</taxon>
        <taxon>Methylococcales</taxon>
        <taxon>Candidatus Methylumidiphilus</taxon>
    </lineage>
</organism>
<evidence type="ECO:0000256" key="8">
    <source>
        <dbReference type="ARBA" id="ARBA00023027"/>
    </source>
</evidence>
<dbReference type="GO" id="GO:0004617">
    <property type="term" value="F:phosphoglycerate dehydrogenase activity"/>
    <property type="evidence" value="ECO:0007669"/>
    <property type="project" value="UniProtKB-EC"/>
</dbReference>
<dbReference type="InterPro" id="IPR002912">
    <property type="entry name" value="ACT_dom"/>
</dbReference>
<reference evidence="14 15" key="1">
    <citation type="journal article" date="2018" name="Aquat. Microb. Ecol.">
        <title>Gammaproteobacterial methanotrophs dominate.</title>
        <authorList>
            <person name="Rissanen A.J."/>
            <person name="Saarenheimo J."/>
            <person name="Tiirola M."/>
            <person name="Peura S."/>
            <person name="Aalto S.L."/>
            <person name="Karvinen A."/>
            <person name="Nykanen H."/>
        </authorList>
    </citation>
    <scope>NUCLEOTIDE SEQUENCE [LARGE SCALE GENOMIC DNA]</scope>
    <source>
        <strain evidence="14">AMbin10</strain>
    </source>
</reference>
<evidence type="ECO:0000259" key="13">
    <source>
        <dbReference type="PROSITE" id="PS51671"/>
    </source>
</evidence>
<dbReference type="UniPathway" id="UPA00135">
    <property type="reaction ID" value="UER00196"/>
</dbReference>
<evidence type="ECO:0000256" key="6">
    <source>
        <dbReference type="ARBA" id="ARBA00021582"/>
    </source>
</evidence>
<dbReference type="PROSITE" id="PS51671">
    <property type="entry name" value="ACT"/>
    <property type="match status" value="1"/>
</dbReference>
<dbReference type="EC" id="1.1.1.399" evidence="4"/>
<dbReference type="SUPFAM" id="SSF52283">
    <property type="entry name" value="Formate/glycerate dehydrogenase catalytic domain-like"/>
    <property type="match status" value="1"/>
</dbReference>
<evidence type="ECO:0000256" key="3">
    <source>
        <dbReference type="ARBA" id="ARBA00005854"/>
    </source>
</evidence>
<dbReference type="GO" id="GO:0051287">
    <property type="term" value="F:NAD binding"/>
    <property type="evidence" value="ECO:0007669"/>
    <property type="project" value="InterPro"/>
</dbReference>
<evidence type="ECO:0000256" key="4">
    <source>
        <dbReference type="ARBA" id="ARBA00013001"/>
    </source>
</evidence>
<evidence type="ECO:0000256" key="10">
    <source>
        <dbReference type="ARBA" id="ARBA00048126"/>
    </source>
</evidence>
<evidence type="ECO:0000256" key="9">
    <source>
        <dbReference type="ARBA" id="ARBA00030455"/>
    </source>
</evidence>
<dbReference type="Pfam" id="PF02826">
    <property type="entry name" value="2-Hacid_dh_C"/>
    <property type="match status" value="1"/>
</dbReference>
<dbReference type="EC" id="1.1.1.95" evidence="5"/>
<evidence type="ECO:0000256" key="2">
    <source>
        <dbReference type="ARBA" id="ARBA00005216"/>
    </source>
</evidence>
<dbReference type="SUPFAM" id="SSF51735">
    <property type="entry name" value="NAD(P)-binding Rossmann-fold domains"/>
    <property type="match status" value="1"/>
</dbReference>
<proteinExistence type="inferred from homology"/>
<dbReference type="Proteomes" id="UP000249396">
    <property type="component" value="Unassembled WGS sequence"/>
</dbReference>
<dbReference type="PANTHER" id="PTHR42938">
    <property type="entry name" value="FORMATE DEHYDROGENASE 1"/>
    <property type="match status" value="1"/>
</dbReference>
<dbReference type="InterPro" id="IPR045865">
    <property type="entry name" value="ACT-like_dom_sf"/>
</dbReference>
<comment type="catalytic activity">
    <reaction evidence="10">
        <text>(R)-2-hydroxyglutarate + NAD(+) = 2-oxoglutarate + NADH + H(+)</text>
        <dbReference type="Rhea" id="RHEA:49612"/>
        <dbReference type="ChEBI" id="CHEBI:15378"/>
        <dbReference type="ChEBI" id="CHEBI:15801"/>
        <dbReference type="ChEBI" id="CHEBI:16810"/>
        <dbReference type="ChEBI" id="CHEBI:57540"/>
        <dbReference type="ChEBI" id="CHEBI:57945"/>
        <dbReference type="EC" id="1.1.1.399"/>
    </reaction>
</comment>
<gene>
    <name evidence="14" type="ORF">DM484_19530</name>
</gene>